<dbReference type="Pfam" id="PF10531">
    <property type="entry name" value="SLBB"/>
    <property type="match status" value="1"/>
</dbReference>
<protein>
    <submittedName>
        <fullName evidence="5">Polysaccharide export protein</fullName>
    </submittedName>
</protein>
<organism evidence="5 6">
    <name type="scientific">Gluconacetobacter sacchari</name>
    <dbReference type="NCBI Taxonomy" id="92759"/>
    <lineage>
        <taxon>Bacteria</taxon>
        <taxon>Pseudomonadati</taxon>
        <taxon>Pseudomonadota</taxon>
        <taxon>Alphaproteobacteria</taxon>
        <taxon>Acetobacterales</taxon>
        <taxon>Acetobacteraceae</taxon>
        <taxon>Gluconacetobacter</taxon>
    </lineage>
</organism>
<dbReference type="Pfam" id="PF02563">
    <property type="entry name" value="Poly_export"/>
    <property type="match status" value="1"/>
</dbReference>
<accession>A0A7W4NML4</accession>
<evidence type="ECO:0000256" key="1">
    <source>
        <dbReference type="ARBA" id="ARBA00022729"/>
    </source>
</evidence>
<dbReference type="InterPro" id="IPR049712">
    <property type="entry name" value="Poly_export"/>
</dbReference>
<feature type="domain" description="Soluble ligand binding" evidence="4">
    <location>
        <begin position="123"/>
        <end position="175"/>
    </location>
</feature>
<reference evidence="5 6" key="1">
    <citation type="submission" date="2020-04" db="EMBL/GenBank/DDBJ databases">
        <title>Description of novel Gluconacetobacter.</title>
        <authorList>
            <person name="Sombolestani A."/>
        </authorList>
    </citation>
    <scope>NUCLEOTIDE SEQUENCE [LARGE SCALE GENOMIC DNA]</scope>
    <source>
        <strain evidence="5 6">LMG 19747</strain>
    </source>
</reference>
<evidence type="ECO:0000256" key="2">
    <source>
        <dbReference type="SAM" id="SignalP"/>
    </source>
</evidence>
<dbReference type="GO" id="GO:0015159">
    <property type="term" value="F:polysaccharide transmembrane transporter activity"/>
    <property type="evidence" value="ECO:0007669"/>
    <property type="project" value="InterPro"/>
</dbReference>
<comment type="caution">
    <text evidence="5">The sequence shown here is derived from an EMBL/GenBank/DDBJ whole genome shotgun (WGS) entry which is preliminary data.</text>
</comment>
<feature type="signal peptide" evidence="2">
    <location>
        <begin position="1"/>
        <end position="27"/>
    </location>
</feature>
<evidence type="ECO:0000259" key="3">
    <source>
        <dbReference type="Pfam" id="PF02563"/>
    </source>
</evidence>
<keyword evidence="1 2" id="KW-0732">Signal</keyword>
<evidence type="ECO:0000313" key="6">
    <source>
        <dbReference type="Proteomes" id="UP000589085"/>
    </source>
</evidence>
<dbReference type="PROSITE" id="PS51257">
    <property type="entry name" value="PROKAR_LIPOPROTEIN"/>
    <property type="match status" value="1"/>
</dbReference>
<dbReference type="Gene3D" id="3.10.560.10">
    <property type="entry name" value="Outer membrane lipoprotein wza domain like"/>
    <property type="match status" value="1"/>
</dbReference>
<dbReference type="PANTHER" id="PTHR33619:SF3">
    <property type="entry name" value="POLYSACCHARIDE EXPORT PROTEIN GFCE-RELATED"/>
    <property type="match status" value="1"/>
</dbReference>
<feature type="domain" description="Polysaccharide export protein N-terminal" evidence="3">
    <location>
        <begin position="42"/>
        <end position="117"/>
    </location>
</feature>
<dbReference type="AlphaFoldDB" id="A0A7W4NML4"/>
<feature type="chain" id="PRO_5030773946" evidence="2">
    <location>
        <begin position="28"/>
        <end position="196"/>
    </location>
</feature>
<dbReference type="InterPro" id="IPR003715">
    <property type="entry name" value="Poly_export_N"/>
</dbReference>
<proteinExistence type="predicted"/>
<dbReference type="Gene3D" id="3.30.1950.10">
    <property type="entry name" value="wza like domain"/>
    <property type="match status" value="1"/>
</dbReference>
<gene>
    <name evidence="5" type="ORF">HLH48_10275</name>
</gene>
<evidence type="ECO:0000313" key="5">
    <source>
        <dbReference type="EMBL" id="MBB2160557.1"/>
    </source>
</evidence>
<sequence length="196" mass="21358">MSPIRRALDIRTARFCLPLMLAGAWLAGCAPGSDLSPVPHYDPSRYTIGVGDRINVATFGENQFQTDTHVPVDGNIAFPLIGVVKAQGLTTDQLSQTVAAALKQQHILSDARVTVQVLEYRPVSVIGEVEHGGQFPYQPGMTMLQAVAAAGGFSYRAFQNYAYVVRQEPGGAVVGRIDPQDYVKPNDVIKVYERHF</sequence>
<name>A0A7W4NML4_9PROT</name>
<evidence type="ECO:0000259" key="4">
    <source>
        <dbReference type="Pfam" id="PF10531"/>
    </source>
</evidence>
<dbReference type="EMBL" id="JABEQJ010000011">
    <property type="protein sequence ID" value="MBB2160557.1"/>
    <property type="molecule type" value="Genomic_DNA"/>
</dbReference>
<dbReference type="RefSeq" id="WP_182997417.1">
    <property type="nucleotide sequence ID" value="NZ_JABEQJ010000011.1"/>
</dbReference>
<dbReference type="InterPro" id="IPR019554">
    <property type="entry name" value="Soluble_ligand-bd"/>
</dbReference>
<dbReference type="PANTHER" id="PTHR33619">
    <property type="entry name" value="POLYSACCHARIDE EXPORT PROTEIN GFCE-RELATED"/>
    <property type="match status" value="1"/>
</dbReference>
<dbReference type="Proteomes" id="UP000589085">
    <property type="component" value="Unassembled WGS sequence"/>
</dbReference>